<dbReference type="EMBL" id="CP011805">
    <property type="protein sequence ID" value="AKM07016.1"/>
    <property type="molecule type" value="Genomic_DNA"/>
</dbReference>
<evidence type="ECO:0000259" key="4">
    <source>
        <dbReference type="PROSITE" id="PS01124"/>
    </source>
</evidence>
<dbReference type="SUPFAM" id="SSF46689">
    <property type="entry name" value="Homeodomain-like"/>
    <property type="match status" value="2"/>
</dbReference>
<dbReference type="AlphaFoldDB" id="A0A0G3X8Q3"/>
<evidence type="ECO:0000256" key="3">
    <source>
        <dbReference type="ARBA" id="ARBA00023163"/>
    </source>
</evidence>
<keyword evidence="3" id="KW-0804">Transcription</keyword>
<protein>
    <recommendedName>
        <fullName evidence="4">HTH araC/xylS-type domain-containing protein</fullName>
    </recommendedName>
</protein>
<dbReference type="PRINTS" id="PR00032">
    <property type="entry name" value="HTHARAC"/>
</dbReference>
<dbReference type="GO" id="GO:0043565">
    <property type="term" value="F:sequence-specific DNA binding"/>
    <property type="evidence" value="ECO:0007669"/>
    <property type="project" value="InterPro"/>
</dbReference>
<accession>A0A0G3X8Q3</accession>
<dbReference type="KEGG" id="amx:AM2010_939"/>
<dbReference type="InterPro" id="IPR018060">
    <property type="entry name" value="HTH_AraC"/>
</dbReference>
<dbReference type="SMART" id="SM00342">
    <property type="entry name" value="HTH_ARAC"/>
    <property type="match status" value="1"/>
</dbReference>
<reference evidence="5 6" key="1">
    <citation type="submission" date="2015-06" db="EMBL/GenBank/DDBJ databases">
        <authorList>
            <person name="Kim K.M."/>
        </authorList>
    </citation>
    <scope>NUCLEOTIDE SEQUENCE [LARGE SCALE GENOMIC DNA]</scope>
    <source>
        <strain evidence="5 6">KCTC 22370</strain>
    </source>
</reference>
<evidence type="ECO:0000313" key="6">
    <source>
        <dbReference type="Proteomes" id="UP000037643"/>
    </source>
</evidence>
<keyword evidence="2" id="KW-0238">DNA-binding</keyword>
<dbReference type="InterPro" id="IPR018062">
    <property type="entry name" value="HTH_AraC-typ_CS"/>
</dbReference>
<dbReference type="RefSeq" id="WP_053043925.1">
    <property type="nucleotide sequence ID" value="NZ_CP011805.1"/>
</dbReference>
<dbReference type="STRING" id="543877.AM2010_939"/>
<dbReference type="PROSITE" id="PS01124">
    <property type="entry name" value="HTH_ARAC_FAMILY_2"/>
    <property type="match status" value="1"/>
</dbReference>
<dbReference type="PATRIC" id="fig|543877.4.peg.949"/>
<dbReference type="InterPro" id="IPR020449">
    <property type="entry name" value="Tscrpt_reg_AraC-type_HTH"/>
</dbReference>
<feature type="domain" description="HTH araC/xylS-type" evidence="4">
    <location>
        <begin position="196"/>
        <end position="294"/>
    </location>
</feature>
<proteinExistence type="predicted"/>
<sequence>MELSARTSLPTIRIPEIVAGLSDLQPGTRYDVPAQAYSAVYCCETHDTIVSMQNRQATANPGDIIAIPRGTAHSICLAGAQPSRRGDLQPPFNVDTDRVDAAGRTLCCRVPTSANPLPDVVPDLMVFGPDRQKGSGRLDLIFALIRHYASNRERQRQFMLRRLAEMAAAIFLETILADIDARGVDLGRASSDPGIRRVINAVHAEPGKSWSVDEMAQIAGLSRSSFAERFRETVGITPAAYVGNQRLDRAARLLSESDETVSRVAFEVGYETDSAFAKAFRKRFGISPSTYRRMTPREQDIR</sequence>
<dbReference type="PROSITE" id="PS00041">
    <property type="entry name" value="HTH_ARAC_FAMILY_1"/>
    <property type="match status" value="1"/>
</dbReference>
<dbReference type="PANTHER" id="PTHR46796:SF13">
    <property type="entry name" value="HTH-TYPE TRANSCRIPTIONAL ACTIVATOR RHAS"/>
    <property type="match status" value="1"/>
</dbReference>
<dbReference type="GO" id="GO:0003700">
    <property type="term" value="F:DNA-binding transcription factor activity"/>
    <property type="evidence" value="ECO:0007669"/>
    <property type="project" value="InterPro"/>
</dbReference>
<dbReference type="OrthoDB" id="7426043at2"/>
<dbReference type="Gene3D" id="1.10.10.60">
    <property type="entry name" value="Homeodomain-like"/>
    <property type="match status" value="2"/>
</dbReference>
<dbReference type="PANTHER" id="PTHR46796">
    <property type="entry name" value="HTH-TYPE TRANSCRIPTIONAL ACTIVATOR RHAS-RELATED"/>
    <property type="match status" value="1"/>
</dbReference>
<evidence type="ECO:0000256" key="2">
    <source>
        <dbReference type="ARBA" id="ARBA00023125"/>
    </source>
</evidence>
<evidence type="ECO:0000313" key="5">
    <source>
        <dbReference type="EMBL" id="AKM07016.1"/>
    </source>
</evidence>
<keyword evidence="6" id="KW-1185">Reference proteome</keyword>
<dbReference type="Pfam" id="PF12833">
    <property type="entry name" value="HTH_18"/>
    <property type="match status" value="1"/>
</dbReference>
<evidence type="ECO:0000256" key="1">
    <source>
        <dbReference type="ARBA" id="ARBA00023015"/>
    </source>
</evidence>
<dbReference type="InterPro" id="IPR009057">
    <property type="entry name" value="Homeodomain-like_sf"/>
</dbReference>
<organism evidence="5 6">
    <name type="scientific">Pelagerythrobacter marensis</name>
    <dbReference type="NCBI Taxonomy" id="543877"/>
    <lineage>
        <taxon>Bacteria</taxon>
        <taxon>Pseudomonadati</taxon>
        <taxon>Pseudomonadota</taxon>
        <taxon>Alphaproteobacteria</taxon>
        <taxon>Sphingomonadales</taxon>
        <taxon>Erythrobacteraceae</taxon>
        <taxon>Pelagerythrobacter</taxon>
    </lineage>
</organism>
<keyword evidence="1" id="KW-0805">Transcription regulation</keyword>
<name>A0A0G3X8Q3_9SPHN</name>
<dbReference type="InterPro" id="IPR050204">
    <property type="entry name" value="AraC_XylS_family_regulators"/>
</dbReference>
<gene>
    <name evidence="5" type="ORF">AM2010_939</name>
</gene>
<dbReference type="Proteomes" id="UP000037643">
    <property type="component" value="Chromosome"/>
</dbReference>